<keyword evidence="3" id="KW-1185">Reference proteome</keyword>
<keyword evidence="1" id="KW-1277">Toxin-antitoxin system</keyword>
<accession>A0A318UGI4</accession>
<proteinExistence type="predicted"/>
<dbReference type="EMBL" id="QKLU01000004">
    <property type="protein sequence ID" value="PYF74108.1"/>
    <property type="molecule type" value="Genomic_DNA"/>
</dbReference>
<sequence>MVVVWSNSAKAELKKAYEYIALDSLQNAQMVRDTLIDLTIELLEHPEKYPSDKFKKDNDGTWRAFEKYHYRVSYRILQNQIRIVRLRHTSKSPLNY</sequence>
<dbReference type="Proteomes" id="UP000248198">
    <property type="component" value="Unassembled WGS sequence"/>
</dbReference>
<dbReference type="AlphaFoldDB" id="A0A318UGI4"/>
<dbReference type="Gene3D" id="3.30.2310.20">
    <property type="entry name" value="RelE-like"/>
    <property type="match status" value="1"/>
</dbReference>
<dbReference type="SUPFAM" id="SSF143011">
    <property type="entry name" value="RelE-like"/>
    <property type="match status" value="1"/>
</dbReference>
<evidence type="ECO:0000313" key="3">
    <source>
        <dbReference type="Proteomes" id="UP000248198"/>
    </source>
</evidence>
<gene>
    <name evidence="2" type="ORF">B0O44_104279</name>
</gene>
<dbReference type="OrthoDB" id="962256at2"/>
<evidence type="ECO:0000313" key="2">
    <source>
        <dbReference type="EMBL" id="PYF74108.1"/>
    </source>
</evidence>
<organism evidence="2 3">
    <name type="scientific">Pedobacter nutrimenti</name>
    <dbReference type="NCBI Taxonomy" id="1241337"/>
    <lineage>
        <taxon>Bacteria</taxon>
        <taxon>Pseudomonadati</taxon>
        <taxon>Bacteroidota</taxon>
        <taxon>Sphingobacteriia</taxon>
        <taxon>Sphingobacteriales</taxon>
        <taxon>Sphingobacteriaceae</taxon>
        <taxon>Pedobacter</taxon>
    </lineage>
</organism>
<evidence type="ECO:0000256" key="1">
    <source>
        <dbReference type="ARBA" id="ARBA00022649"/>
    </source>
</evidence>
<dbReference type="Pfam" id="PF05016">
    <property type="entry name" value="ParE_toxin"/>
    <property type="match status" value="1"/>
</dbReference>
<protein>
    <submittedName>
        <fullName evidence="2">Plasmid stabilization system protein ParE</fullName>
    </submittedName>
</protein>
<dbReference type="InterPro" id="IPR035093">
    <property type="entry name" value="RelE/ParE_toxin_dom_sf"/>
</dbReference>
<reference evidence="2 3" key="1">
    <citation type="submission" date="2018-06" db="EMBL/GenBank/DDBJ databases">
        <title>Genomic Encyclopedia of Archaeal and Bacterial Type Strains, Phase II (KMG-II): from individual species to whole genera.</title>
        <authorList>
            <person name="Goeker M."/>
        </authorList>
    </citation>
    <scope>NUCLEOTIDE SEQUENCE [LARGE SCALE GENOMIC DNA]</scope>
    <source>
        <strain evidence="2 3">DSM 27372</strain>
    </source>
</reference>
<dbReference type="RefSeq" id="WP_110831099.1">
    <property type="nucleotide sequence ID" value="NZ_QKLU01000004.1"/>
</dbReference>
<comment type="caution">
    <text evidence="2">The sequence shown here is derived from an EMBL/GenBank/DDBJ whole genome shotgun (WGS) entry which is preliminary data.</text>
</comment>
<name>A0A318UGI4_9SPHI</name>
<dbReference type="InterPro" id="IPR007712">
    <property type="entry name" value="RelE/ParE_toxin"/>
</dbReference>